<evidence type="ECO:0000313" key="10">
    <source>
        <dbReference type="Proteomes" id="UP000178869"/>
    </source>
</evidence>
<keyword evidence="3" id="KW-1003">Cell membrane</keyword>
<reference evidence="9 10" key="1">
    <citation type="journal article" date="2016" name="Nat. Commun.">
        <title>Thousands of microbial genomes shed light on interconnected biogeochemical processes in an aquifer system.</title>
        <authorList>
            <person name="Anantharaman K."/>
            <person name="Brown C.T."/>
            <person name="Hug L.A."/>
            <person name="Sharon I."/>
            <person name="Castelle C.J."/>
            <person name="Probst A.J."/>
            <person name="Thomas B.C."/>
            <person name="Singh A."/>
            <person name="Wilkins M.J."/>
            <person name="Karaoz U."/>
            <person name="Brodie E.L."/>
            <person name="Williams K.H."/>
            <person name="Hubbard S.S."/>
            <person name="Banfield J.F."/>
        </authorList>
    </citation>
    <scope>NUCLEOTIDE SEQUENCE [LARGE SCALE GENOMIC DNA]</scope>
</reference>
<dbReference type="EMBL" id="MHSR01000021">
    <property type="protein sequence ID" value="OHA46101.1"/>
    <property type="molecule type" value="Genomic_DNA"/>
</dbReference>
<dbReference type="GO" id="GO:0005886">
    <property type="term" value="C:plasma membrane"/>
    <property type="evidence" value="ECO:0007669"/>
    <property type="project" value="UniProtKB-SubCell"/>
</dbReference>
<keyword evidence="4 7" id="KW-0812">Transmembrane</keyword>
<evidence type="ECO:0000256" key="1">
    <source>
        <dbReference type="ARBA" id="ARBA00004651"/>
    </source>
</evidence>
<dbReference type="PANTHER" id="PTHR30183:SF3">
    <property type="entry name" value="MOLYBDENUM TRANSPORT SYSTEM PERMEASE PROTEIN MODB"/>
    <property type="match status" value="1"/>
</dbReference>
<comment type="subcellular location">
    <subcellularLocation>
        <location evidence="1">Cell membrane</location>
        <topology evidence="1">Multi-pass membrane protein</topology>
    </subcellularLocation>
</comment>
<accession>A0A1G2PET0</accession>
<dbReference type="Proteomes" id="UP000178869">
    <property type="component" value="Unassembled WGS sequence"/>
</dbReference>
<gene>
    <name evidence="9" type="ORF">A2828_02665</name>
</gene>
<feature type="transmembrane region" description="Helical" evidence="7">
    <location>
        <begin position="228"/>
        <end position="248"/>
    </location>
</feature>
<evidence type="ECO:0000256" key="4">
    <source>
        <dbReference type="ARBA" id="ARBA00022692"/>
    </source>
</evidence>
<evidence type="ECO:0000256" key="2">
    <source>
        <dbReference type="ARBA" id="ARBA00022448"/>
    </source>
</evidence>
<dbReference type="PANTHER" id="PTHR30183">
    <property type="entry name" value="MOLYBDENUM TRANSPORT SYSTEM PERMEASE PROTEIN MODB"/>
    <property type="match status" value="1"/>
</dbReference>
<keyword evidence="5 7" id="KW-1133">Transmembrane helix</keyword>
<evidence type="ECO:0000256" key="5">
    <source>
        <dbReference type="ARBA" id="ARBA00022989"/>
    </source>
</evidence>
<evidence type="ECO:0000256" key="7">
    <source>
        <dbReference type="SAM" id="Phobius"/>
    </source>
</evidence>
<feature type="transmembrane region" description="Helical" evidence="7">
    <location>
        <begin position="121"/>
        <end position="144"/>
    </location>
</feature>
<dbReference type="AlphaFoldDB" id="A0A1G2PET0"/>
<dbReference type="Gene3D" id="1.10.3720.10">
    <property type="entry name" value="MetI-like"/>
    <property type="match status" value="1"/>
</dbReference>
<name>A0A1G2PET0_9BACT</name>
<feature type="transmembrane region" description="Helical" evidence="7">
    <location>
        <begin position="156"/>
        <end position="176"/>
    </location>
</feature>
<comment type="caution">
    <text evidence="9">The sequence shown here is derived from an EMBL/GenBank/DDBJ whole genome shotgun (WGS) entry which is preliminary data.</text>
</comment>
<feature type="transmembrane region" description="Helical" evidence="7">
    <location>
        <begin position="183"/>
        <end position="208"/>
    </location>
</feature>
<evidence type="ECO:0000313" key="9">
    <source>
        <dbReference type="EMBL" id="OHA46101.1"/>
    </source>
</evidence>
<dbReference type="PROSITE" id="PS50928">
    <property type="entry name" value="ABC_TM1"/>
    <property type="match status" value="1"/>
</dbReference>
<proteinExistence type="predicted"/>
<dbReference type="CDD" id="cd06261">
    <property type="entry name" value="TM_PBP2"/>
    <property type="match status" value="1"/>
</dbReference>
<feature type="transmembrane region" description="Helical" evidence="7">
    <location>
        <begin position="53"/>
        <end position="81"/>
    </location>
</feature>
<evidence type="ECO:0000256" key="3">
    <source>
        <dbReference type="ARBA" id="ARBA00022475"/>
    </source>
</evidence>
<keyword evidence="2" id="KW-0813">Transport</keyword>
<sequence>MIMRDKISFLLIVLASLLVLWFSVPLLYALFRPIMQPELLAQLFADSRFRGALVISISTAVLSALLAVPFAIAIAYVLAFLRPRGAILIETALVDVPQTFPPVAEGLIYLVLLGSDAPINLIGTFAAVLIAKFFVASPFAIGFVTRKFRDLERSDIPIIARSLGAGTGTLLWRVLIPLSLRDILGGFSLTFARAMGEFGGTLIFAGVIAWKTEIIPTYVSRVSAETPLLALAATAVLVVFSTLSILTFKSLAKRV</sequence>
<protein>
    <recommendedName>
        <fullName evidence="8">ABC transmembrane type-1 domain-containing protein</fullName>
    </recommendedName>
</protein>
<evidence type="ECO:0000259" key="8">
    <source>
        <dbReference type="PROSITE" id="PS50928"/>
    </source>
</evidence>
<dbReference type="InterPro" id="IPR035906">
    <property type="entry name" value="MetI-like_sf"/>
</dbReference>
<feature type="domain" description="ABC transmembrane type-1" evidence="8">
    <location>
        <begin position="53"/>
        <end position="247"/>
    </location>
</feature>
<keyword evidence="6 7" id="KW-0472">Membrane</keyword>
<dbReference type="InterPro" id="IPR000515">
    <property type="entry name" value="MetI-like"/>
</dbReference>
<dbReference type="SUPFAM" id="SSF161098">
    <property type="entry name" value="MetI-like"/>
    <property type="match status" value="1"/>
</dbReference>
<dbReference type="GO" id="GO:0055085">
    <property type="term" value="P:transmembrane transport"/>
    <property type="evidence" value="ECO:0007669"/>
    <property type="project" value="InterPro"/>
</dbReference>
<evidence type="ECO:0000256" key="6">
    <source>
        <dbReference type="ARBA" id="ARBA00023136"/>
    </source>
</evidence>
<organism evidence="9 10">
    <name type="scientific">Candidatus Terrybacteria bacterium RIFCSPHIGHO2_01_FULL_43_35</name>
    <dbReference type="NCBI Taxonomy" id="1802361"/>
    <lineage>
        <taxon>Bacteria</taxon>
        <taxon>Candidatus Terryibacteriota</taxon>
    </lineage>
</organism>